<name>A0A6A3C9W0_HIBSY</name>
<reference evidence="2" key="1">
    <citation type="submission" date="2019-09" db="EMBL/GenBank/DDBJ databases">
        <title>Draft genome information of white flower Hibiscus syriacus.</title>
        <authorList>
            <person name="Kim Y.-M."/>
        </authorList>
    </citation>
    <scope>NUCLEOTIDE SEQUENCE [LARGE SCALE GENOMIC DNA]</scope>
    <source>
        <strain evidence="2">YM2019G1</strain>
    </source>
</reference>
<accession>A0A6A3C9W0</accession>
<keyword evidence="3" id="KW-1185">Reference proteome</keyword>
<evidence type="ECO:0000313" key="3">
    <source>
        <dbReference type="Proteomes" id="UP000436088"/>
    </source>
</evidence>
<comment type="caution">
    <text evidence="2">The sequence shown here is derived from an EMBL/GenBank/DDBJ whole genome shotgun (WGS) entry which is preliminary data.</text>
</comment>
<gene>
    <name evidence="2" type="ORF">F3Y22_tig00008706pilonHSYRG00085</name>
</gene>
<evidence type="ECO:0000256" key="1">
    <source>
        <dbReference type="SAM" id="MobiDB-lite"/>
    </source>
</evidence>
<evidence type="ECO:0000313" key="2">
    <source>
        <dbReference type="EMBL" id="KAE8725494.1"/>
    </source>
</evidence>
<sequence length="127" mass="14356">MGFRGNEVVDSGNSNQDEKWVERVSGIRVKSKGFHLDSKETKSITLTPKDQNLSEKEKPKSKKGSNSLFLSCNSQLQTSQSQILLQLKEHLEYPKQLKTWYDRKTDFCSSSPSANLNISCEKGEEKG</sequence>
<dbReference type="AlphaFoldDB" id="A0A6A3C9W0"/>
<dbReference type="EMBL" id="VEPZ02000422">
    <property type="protein sequence ID" value="KAE8725494.1"/>
    <property type="molecule type" value="Genomic_DNA"/>
</dbReference>
<dbReference type="Proteomes" id="UP000436088">
    <property type="component" value="Unassembled WGS sequence"/>
</dbReference>
<organism evidence="2 3">
    <name type="scientific">Hibiscus syriacus</name>
    <name type="common">Rose of Sharon</name>
    <dbReference type="NCBI Taxonomy" id="106335"/>
    <lineage>
        <taxon>Eukaryota</taxon>
        <taxon>Viridiplantae</taxon>
        <taxon>Streptophyta</taxon>
        <taxon>Embryophyta</taxon>
        <taxon>Tracheophyta</taxon>
        <taxon>Spermatophyta</taxon>
        <taxon>Magnoliopsida</taxon>
        <taxon>eudicotyledons</taxon>
        <taxon>Gunneridae</taxon>
        <taxon>Pentapetalae</taxon>
        <taxon>rosids</taxon>
        <taxon>malvids</taxon>
        <taxon>Malvales</taxon>
        <taxon>Malvaceae</taxon>
        <taxon>Malvoideae</taxon>
        <taxon>Hibiscus</taxon>
    </lineage>
</organism>
<proteinExistence type="predicted"/>
<feature type="region of interest" description="Disordered" evidence="1">
    <location>
        <begin position="38"/>
        <end position="66"/>
    </location>
</feature>
<protein>
    <submittedName>
        <fullName evidence="2">Uncharacterized protein</fullName>
    </submittedName>
</protein>